<reference evidence="2" key="1">
    <citation type="journal article" date="2023" name="G3 (Bethesda)">
        <title>Whole genome assemblies of Zophobas morio and Tenebrio molitor.</title>
        <authorList>
            <person name="Kaur S."/>
            <person name="Stinson S.A."/>
            <person name="diCenzo G.C."/>
        </authorList>
    </citation>
    <scope>NUCLEOTIDE SEQUENCE</scope>
    <source>
        <strain evidence="2">QUZm001</strain>
    </source>
</reference>
<evidence type="ECO:0000256" key="1">
    <source>
        <dbReference type="SAM" id="Phobius"/>
    </source>
</evidence>
<evidence type="ECO:0000313" key="2">
    <source>
        <dbReference type="EMBL" id="KAJ3657213.1"/>
    </source>
</evidence>
<keyword evidence="3" id="KW-1185">Reference proteome</keyword>
<protein>
    <submittedName>
        <fullName evidence="2">Uncharacterized protein</fullName>
    </submittedName>
</protein>
<keyword evidence="1" id="KW-1133">Transmembrane helix</keyword>
<accession>A0AA38ILC7</accession>
<dbReference type="PROSITE" id="PS51257">
    <property type="entry name" value="PROKAR_LIPOPROTEIN"/>
    <property type="match status" value="1"/>
</dbReference>
<keyword evidence="1" id="KW-0472">Membrane</keyword>
<feature type="transmembrane region" description="Helical" evidence="1">
    <location>
        <begin position="12"/>
        <end position="37"/>
    </location>
</feature>
<dbReference type="AlphaFoldDB" id="A0AA38ILC7"/>
<sequence length="102" mass="11402">MCRRPFCWGSFLFFLFSCWVVLATLLLLSFVVGGMLLMEVMFNQMSPVTCQVPGWPTQMSPRIVGTSSGRDDSLTDGAKFQSGGNHDVFKFAENDETHVVRS</sequence>
<comment type="caution">
    <text evidence="2">The sequence shown here is derived from an EMBL/GenBank/DDBJ whole genome shotgun (WGS) entry which is preliminary data.</text>
</comment>
<evidence type="ECO:0000313" key="3">
    <source>
        <dbReference type="Proteomes" id="UP001168821"/>
    </source>
</evidence>
<name>A0AA38ILC7_9CUCU</name>
<keyword evidence="1" id="KW-0812">Transmembrane</keyword>
<gene>
    <name evidence="2" type="ORF">Zmor_016230</name>
</gene>
<dbReference type="Proteomes" id="UP001168821">
    <property type="component" value="Unassembled WGS sequence"/>
</dbReference>
<proteinExistence type="predicted"/>
<organism evidence="2 3">
    <name type="scientific">Zophobas morio</name>
    <dbReference type="NCBI Taxonomy" id="2755281"/>
    <lineage>
        <taxon>Eukaryota</taxon>
        <taxon>Metazoa</taxon>
        <taxon>Ecdysozoa</taxon>
        <taxon>Arthropoda</taxon>
        <taxon>Hexapoda</taxon>
        <taxon>Insecta</taxon>
        <taxon>Pterygota</taxon>
        <taxon>Neoptera</taxon>
        <taxon>Endopterygota</taxon>
        <taxon>Coleoptera</taxon>
        <taxon>Polyphaga</taxon>
        <taxon>Cucujiformia</taxon>
        <taxon>Tenebrionidae</taxon>
        <taxon>Zophobas</taxon>
    </lineage>
</organism>
<dbReference type="EMBL" id="JALNTZ010000004">
    <property type="protein sequence ID" value="KAJ3657213.1"/>
    <property type="molecule type" value="Genomic_DNA"/>
</dbReference>